<keyword evidence="5 6" id="KW-0732">Signal</keyword>
<evidence type="ECO:0000313" key="8">
    <source>
        <dbReference type="EMBL" id="NIJ59834.1"/>
    </source>
</evidence>
<dbReference type="PANTHER" id="PTHR30532">
    <property type="entry name" value="IRON III DICITRATE-BINDING PERIPLASMIC PROTEIN"/>
    <property type="match status" value="1"/>
</dbReference>
<dbReference type="Pfam" id="PF01497">
    <property type="entry name" value="Peripla_BP_2"/>
    <property type="match status" value="1"/>
</dbReference>
<dbReference type="InterPro" id="IPR051313">
    <property type="entry name" value="Bact_iron-sidero_bind"/>
</dbReference>
<sequence length="327" mass="34763">MRDNRTDALRRALLAVTAALALHLPAPAAPAQETGWPRTIKHAAGEITLAAKPARIVSTSPSLTGILLAIDVPIVATAATTPSGLTDGKGYFSQWAEVADARGVAVLYSNLNFDIESVIGWNPDLLIVSAGGADTALQHYPELRAQGIPTIVVNYFNRPWQEIATEIGRATGHEAEAAAAIRRFDDYAAGVAPSITPPAGPVTIVGYNLAGTYSVSRATSPHAQILKALGFEVAGLPEHIRADPAYRGSDFGFVSRETLSSAIAGETVFLLNGTEKDVETFLADPVLANLPAVRNRRVYPLGPTSFRVDYYSGRQLIDTVAGYFRKS</sequence>
<accession>A0ABX0V5Q7</accession>
<dbReference type="InterPro" id="IPR006311">
    <property type="entry name" value="TAT_signal"/>
</dbReference>
<evidence type="ECO:0000259" key="7">
    <source>
        <dbReference type="PROSITE" id="PS50983"/>
    </source>
</evidence>
<evidence type="ECO:0000256" key="6">
    <source>
        <dbReference type="SAM" id="SignalP"/>
    </source>
</evidence>
<comment type="similarity">
    <text evidence="2">Belongs to the bacterial solute-binding protein 8 family.</text>
</comment>
<organism evidence="8 9">
    <name type="scientific">Pseudochelatococcus lubricantis</name>
    <dbReference type="NCBI Taxonomy" id="1538102"/>
    <lineage>
        <taxon>Bacteria</taxon>
        <taxon>Pseudomonadati</taxon>
        <taxon>Pseudomonadota</taxon>
        <taxon>Alphaproteobacteria</taxon>
        <taxon>Hyphomicrobiales</taxon>
        <taxon>Chelatococcaceae</taxon>
        <taxon>Pseudochelatococcus</taxon>
    </lineage>
</organism>
<evidence type="ECO:0000256" key="4">
    <source>
        <dbReference type="ARBA" id="ARBA00022496"/>
    </source>
</evidence>
<feature type="domain" description="Fe/B12 periplasmic-binding" evidence="7">
    <location>
        <begin position="55"/>
        <end position="327"/>
    </location>
</feature>
<dbReference type="PANTHER" id="PTHR30532:SF24">
    <property type="entry name" value="FERRIC ENTEROBACTIN-BINDING PERIPLASMIC PROTEIN FEPB"/>
    <property type="match status" value="1"/>
</dbReference>
<dbReference type="PROSITE" id="PS51318">
    <property type="entry name" value="TAT"/>
    <property type="match status" value="1"/>
</dbReference>
<keyword evidence="9" id="KW-1185">Reference proteome</keyword>
<evidence type="ECO:0000256" key="5">
    <source>
        <dbReference type="ARBA" id="ARBA00022729"/>
    </source>
</evidence>
<dbReference type="NCBIfam" id="NF008200">
    <property type="entry name" value="PRK10957.1"/>
    <property type="match status" value="1"/>
</dbReference>
<protein>
    <submittedName>
        <fullName evidence="8">Iron complex transport system substrate-binding protein</fullName>
    </submittedName>
</protein>
<evidence type="ECO:0000256" key="1">
    <source>
        <dbReference type="ARBA" id="ARBA00004196"/>
    </source>
</evidence>
<keyword evidence="3" id="KW-0813">Transport</keyword>
<dbReference type="PROSITE" id="PS50983">
    <property type="entry name" value="FE_B12_PBP"/>
    <property type="match status" value="1"/>
</dbReference>
<keyword evidence="4" id="KW-0408">Iron</keyword>
<dbReference type="Gene3D" id="3.40.50.1980">
    <property type="entry name" value="Nitrogenase molybdenum iron protein domain"/>
    <property type="match status" value="2"/>
</dbReference>
<feature type="chain" id="PRO_5047347059" evidence="6">
    <location>
        <begin position="29"/>
        <end position="327"/>
    </location>
</feature>
<gene>
    <name evidence="8" type="ORF">FHS82_003695</name>
</gene>
<dbReference type="RefSeq" id="WP_166955597.1">
    <property type="nucleotide sequence ID" value="NZ_JAASQI010000010.1"/>
</dbReference>
<dbReference type="InterPro" id="IPR002491">
    <property type="entry name" value="ABC_transptr_periplasmic_BD"/>
</dbReference>
<name>A0ABX0V5Q7_9HYPH</name>
<dbReference type="EMBL" id="JAASQI010000010">
    <property type="protein sequence ID" value="NIJ59834.1"/>
    <property type="molecule type" value="Genomic_DNA"/>
</dbReference>
<feature type="signal peptide" evidence="6">
    <location>
        <begin position="1"/>
        <end position="28"/>
    </location>
</feature>
<keyword evidence="4" id="KW-0406">Ion transport</keyword>
<keyword evidence="4" id="KW-0410">Iron transport</keyword>
<evidence type="ECO:0000256" key="3">
    <source>
        <dbReference type="ARBA" id="ARBA00022448"/>
    </source>
</evidence>
<comment type="subcellular location">
    <subcellularLocation>
        <location evidence="1">Cell envelope</location>
    </subcellularLocation>
</comment>
<comment type="caution">
    <text evidence="8">The sequence shown here is derived from an EMBL/GenBank/DDBJ whole genome shotgun (WGS) entry which is preliminary data.</text>
</comment>
<evidence type="ECO:0000256" key="2">
    <source>
        <dbReference type="ARBA" id="ARBA00008814"/>
    </source>
</evidence>
<proteinExistence type="inferred from homology"/>
<dbReference type="Proteomes" id="UP001429580">
    <property type="component" value="Unassembled WGS sequence"/>
</dbReference>
<reference evidence="8 9" key="1">
    <citation type="submission" date="2020-03" db="EMBL/GenBank/DDBJ databases">
        <title>Genomic Encyclopedia of Type Strains, Phase IV (KMG-IV): sequencing the most valuable type-strain genomes for metagenomic binning, comparative biology and taxonomic classification.</title>
        <authorList>
            <person name="Goeker M."/>
        </authorList>
    </citation>
    <scope>NUCLEOTIDE SEQUENCE [LARGE SCALE GENOMIC DNA]</scope>
    <source>
        <strain evidence="8 9">DSM 103870</strain>
    </source>
</reference>
<dbReference type="SUPFAM" id="SSF53807">
    <property type="entry name" value="Helical backbone' metal receptor"/>
    <property type="match status" value="1"/>
</dbReference>
<evidence type="ECO:0000313" key="9">
    <source>
        <dbReference type="Proteomes" id="UP001429580"/>
    </source>
</evidence>